<proteinExistence type="predicted"/>
<accession>A0A2G9P376</accession>
<protein>
    <submittedName>
        <fullName evidence="1">Uncharacterized protein</fullName>
    </submittedName>
</protein>
<dbReference type="OrthoDB" id="269822at2759"/>
<evidence type="ECO:0000313" key="1">
    <source>
        <dbReference type="EMBL" id="PIN97795.1"/>
    </source>
</evidence>
<sequence>MQKVHCTQVDKIVAQFDKEKLTLEKNLEKAIKKKGGNSCVEMKKETENKIQVLTSDHKSKVRKCQPSFTLASHFGSSHADHSFLT</sequence>
<evidence type="ECO:0000313" key="2">
    <source>
        <dbReference type="Proteomes" id="UP000228934"/>
    </source>
</evidence>
<dbReference type="EMBL" id="KV923297">
    <property type="protein sequence ID" value="PIN97795.1"/>
    <property type="molecule type" value="Genomic_DNA"/>
</dbReference>
<dbReference type="AlphaFoldDB" id="A0A2G9P376"/>
<dbReference type="Proteomes" id="UP000228934">
    <property type="component" value="Unassembled WGS sequence"/>
</dbReference>
<name>A0A2G9P376_AQUCT</name>
<reference evidence="2" key="1">
    <citation type="journal article" date="2017" name="Nat. Commun.">
        <title>The North American bullfrog draft genome provides insight into hormonal regulation of long noncoding RNA.</title>
        <authorList>
            <person name="Hammond S.A."/>
            <person name="Warren R.L."/>
            <person name="Vandervalk B.P."/>
            <person name="Kucuk E."/>
            <person name="Khan H."/>
            <person name="Gibb E.A."/>
            <person name="Pandoh P."/>
            <person name="Kirk H."/>
            <person name="Zhao Y."/>
            <person name="Jones M."/>
            <person name="Mungall A.J."/>
            <person name="Coope R."/>
            <person name="Pleasance S."/>
            <person name="Moore R.A."/>
            <person name="Holt R.A."/>
            <person name="Round J.M."/>
            <person name="Ohora S."/>
            <person name="Walle B.V."/>
            <person name="Veldhoen N."/>
            <person name="Helbing C.C."/>
            <person name="Birol I."/>
        </authorList>
    </citation>
    <scope>NUCLEOTIDE SEQUENCE [LARGE SCALE GENOMIC DNA]</scope>
</reference>
<keyword evidence="2" id="KW-1185">Reference proteome</keyword>
<organism evidence="1 2">
    <name type="scientific">Aquarana catesbeiana</name>
    <name type="common">American bullfrog</name>
    <name type="synonym">Rana catesbeiana</name>
    <dbReference type="NCBI Taxonomy" id="8400"/>
    <lineage>
        <taxon>Eukaryota</taxon>
        <taxon>Metazoa</taxon>
        <taxon>Chordata</taxon>
        <taxon>Craniata</taxon>
        <taxon>Vertebrata</taxon>
        <taxon>Euteleostomi</taxon>
        <taxon>Amphibia</taxon>
        <taxon>Batrachia</taxon>
        <taxon>Anura</taxon>
        <taxon>Neobatrachia</taxon>
        <taxon>Ranoidea</taxon>
        <taxon>Ranidae</taxon>
        <taxon>Aquarana</taxon>
    </lineage>
</organism>
<gene>
    <name evidence="1" type="ORF">AB205_0136860</name>
</gene>